<dbReference type="EMBL" id="CM037628">
    <property type="protein sequence ID" value="KAH7997212.1"/>
    <property type="molecule type" value="Genomic_DNA"/>
</dbReference>
<keyword evidence="2" id="KW-1185">Reference proteome</keyword>
<keyword evidence="1" id="KW-0378">Hydrolase</keyword>
<protein>
    <submittedName>
        <fullName evidence="1">Alpha/beta hydrolase domain-containing protein 4</fullName>
    </submittedName>
</protein>
<name>A0ACB8EWQ7_9SAUR</name>
<evidence type="ECO:0000313" key="1">
    <source>
        <dbReference type="EMBL" id="KAH7997212.1"/>
    </source>
</evidence>
<gene>
    <name evidence="1" type="primary">ABHD4</name>
    <name evidence="1" type="ORF">K3G42_014071</name>
</gene>
<organism evidence="1 2">
    <name type="scientific">Sphaerodactylus townsendi</name>
    <dbReference type="NCBI Taxonomy" id="933632"/>
    <lineage>
        <taxon>Eukaryota</taxon>
        <taxon>Metazoa</taxon>
        <taxon>Chordata</taxon>
        <taxon>Craniata</taxon>
        <taxon>Vertebrata</taxon>
        <taxon>Euteleostomi</taxon>
        <taxon>Lepidosauria</taxon>
        <taxon>Squamata</taxon>
        <taxon>Bifurcata</taxon>
        <taxon>Gekkota</taxon>
        <taxon>Sphaerodactylidae</taxon>
        <taxon>Sphaerodactylus</taxon>
    </lineage>
</organism>
<accession>A0ACB8EWQ7</accession>
<proteinExistence type="predicted"/>
<evidence type="ECO:0000313" key="2">
    <source>
        <dbReference type="Proteomes" id="UP000827872"/>
    </source>
</evidence>
<sequence>MSHLKNVEARILQCLQNRFTARYISLPNQNKIWTVSLSPERGWGRTPLVMVHGFGGGVGLWILNLDPLSARRPLHVFDLLGFGRSSRPPFPHDAQEAEEEFVNSIEAWRREMGIPNMILLGHSLGGFLATSYSLQYPERVKHLILVDPWGFPVRPSDPSEVRSAPTWIKALAAVLGRSNPLAVLRAAGPWGPGLVQRFRPDFKQKFSDFFDDDTISEYIYHCNAQTPSGEAGFKAMMEAFGWARRPMLERIHLVRRDLPITLIYGANSWIDTSTGMKVKSSRPGSYVCDMAIPGASHHVYADQPHAFNAAVEEICDSPREMLPISSEVFYRDLDPIPKEMFSSWGRRGSRLRRAAHKTCPPLPSLTLWVAGDGGEREENYRYHRLMGNLVSSNIPEDDLPPPTWYEVPRDQAVGPPPPPPLRYLTNGMILGEGHPAAHINLYPVLQEGE</sequence>
<dbReference type="Proteomes" id="UP000827872">
    <property type="component" value="Linkage Group LG15"/>
</dbReference>
<reference evidence="1" key="1">
    <citation type="submission" date="2021-08" db="EMBL/GenBank/DDBJ databases">
        <title>The first chromosome-level gecko genome reveals the dynamic sex chromosomes of Neotropical dwarf geckos (Sphaerodactylidae: Sphaerodactylus).</title>
        <authorList>
            <person name="Pinto B.J."/>
            <person name="Keating S.E."/>
            <person name="Gamble T."/>
        </authorList>
    </citation>
    <scope>NUCLEOTIDE SEQUENCE</scope>
    <source>
        <strain evidence="1">TG3544</strain>
    </source>
</reference>
<comment type="caution">
    <text evidence="1">The sequence shown here is derived from an EMBL/GenBank/DDBJ whole genome shotgun (WGS) entry which is preliminary data.</text>
</comment>